<dbReference type="Pfam" id="PF00375">
    <property type="entry name" value="SDF"/>
    <property type="match status" value="1"/>
</dbReference>
<comment type="caution">
    <text evidence="9">The sequence shown here is derived from an EMBL/GenBank/DDBJ whole genome shotgun (WGS) entry which is preliminary data.</text>
</comment>
<evidence type="ECO:0000256" key="7">
    <source>
        <dbReference type="SAM" id="MobiDB-lite"/>
    </source>
</evidence>
<sequence>MTSFGWQILIALILGVLLGSLAASMGGDPEENPNWLMTTLDTIGASYVTLLKAAVVPLVVTAVIASIANLRDVSNAARLAWKTLVWFAITALIAVLIGMVLGVVIQPGVGTGQAQPGEYTGSEGSWLGFLKGIIPVNFLGLEATSKMPDAETVTTALNFNVLQILVISAVVGIAALKVGKAAEPFLTFMQSGLAIMQKIVWWIIRLAPLGTLGLIGRAVFEYGWTSMGSLVSFVITVYVGLLLVGFVVYPILIKINGLSIKQFFSGVWPAMQLGFVSRSSLGTMPLTQRVSERNLGVPRHYASFVIPLGATTKMDGCAAIYPAVAAIFVAQFYGVALTPMHFVLIALVSVLGSAATAGTTGATVMLTLTLSTLGLPLEGVGLLLAVDPILDMGRTALNVTGQALVAAIVSKREGIIDMDLYNAQRSGEPFSDEDTHQQLSPAGTRTGTGEGSHALAPSGPSDGQRVD</sequence>
<feature type="region of interest" description="Disordered" evidence="7">
    <location>
        <begin position="426"/>
        <end position="467"/>
    </location>
</feature>
<dbReference type="Gene3D" id="1.10.3860.10">
    <property type="entry name" value="Sodium:dicarboxylate symporter"/>
    <property type="match status" value="1"/>
</dbReference>
<keyword evidence="5 8" id="KW-1133">Transmembrane helix</keyword>
<feature type="transmembrane region" description="Helical" evidence="8">
    <location>
        <begin position="226"/>
        <end position="252"/>
    </location>
</feature>
<reference evidence="10" key="1">
    <citation type="journal article" date="2019" name="Int. J. Syst. Evol. Microbiol.">
        <title>The Global Catalogue of Microorganisms (GCM) 10K type strain sequencing project: providing services to taxonomists for standard genome sequencing and annotation.</title>
        <authorList>
            <consortium name="The Broad Institute Genomics Platform"/>
            <consortium name="The Broad Institute Genome Sequencing Center for Infectious Disease"/>
            <person name="Wu L."/>
            <person name="Ma J."/>
        </authorList>
    </citation>
    <scope>NUCLEOTIDE SEQUENCE [LARGE SCALE GENOMIC DNA]</scope>
    <source>
        <strain evidence="10">JCM 18958</strain>
    </source>
</reference>
<keyword evidence="6 8" id="KW-0472">Membrane</keyword>
<gene>
    <name evidence="9" type="ORF">GCM10025781_13810</name>
</gene>
<accession>A0ABP8X0A7</accession>
<evidence type="ECO:0000256" key="2">
    <source>
        <dbReference type="ARBA" id="ARBA00022448"/>
    </source>
</evidence>
<dbReference type="PANTHER" id="PTHR42865:SF7">
    <property type="entry name" value="PROTON_GLUTAMATE-ASPARTATE SYMPORTER"/>
    <property type="match status" value="1"/>
</dbReference>
<dbReference type="PANTHER" id="PTHR42865">
    <property type="entry name" value="PROTON/GLUTAMATE-ASPARTATE SYMPORTER"/>
    <property type="match status" value="1"/>
</dbReference>
<name>A0ABP8X0A7_9MICC</name>
<proteinExistence type="predicted"/>
<feature type="transmembrane region" description="Helical" evidence="8">
    <location>
        <begin position="46"/>
        <end position="67"/>
    </location>
</feature>
<keyword evidence="2" id="KW-0813">Transport</keyword>
<dbReference type="EMBL" id="BAABLN010000014">
    <property type="protein sequence ID" value="GAA4697070.1"/>
    <property type="molecule type" value="Genomic_DNA"/>
</dbReference>
<feature type="compositionally biased region" description="Polar residues" evidence="7">
    <location>
        <begin position="437"/>
        <end position="447"/>
    </location>
</feature>
<feature type="transmembrane region" description="Helical" evidence="8">
    <location>
        <begin position="199"/>
        <end position="220"/>
    </location>
</feature>
<evidence type="ECO:0000313" key="10">
    <source>
        <dbReference type="Proteomes" id="UP001501446"/>
    </source>
</evidence>
<feature type="transmembrane region" description="Helical" evidence="8">
    <location>
        <begin position="79"/>
        <end position="105"/>
    </location>
</feature>
<dbReference type="SUPFAM" id="SSF118215">
    <property type="entry name" value="Proton glutamate symport protein"/>
    <property type="match status" value="1"/>
</dbReference>
<evidence type="ECO:0000256" key="8">
    <source>
        <dbReference type="SAM" id="Phobius"/>
    </source>
</evidence>
<dbReference type="Proteomes" id="UP001501446">
    <property type="component" value="Unassembled WGS sequence"/>
</dbReference>
<comment type="subcellular location">
    <subcellularLocation>
        <location evidence="1">Cell membrane</location>
        <topology evidence="1">Multi-pass membrane protein</topology>
    </subcellularLocation>
</comment>
<dbReference type="InterPro" id="IPR036458">
    <property type="entry name" value="Na:dicarbo_symporter_sf"/>
</dbReference>
<dbReference type="InterPro" id="IPR001991">
    <property type="entry name" value="Na-dicarboxylate_symporter"/>
</dbReference>
<evidence type="ECO:0000256" key="6">
    <source>
        <dbReference type="ARBA" id="ARBA00023136"/>
    </source>
</evidence>
<keyword evidence="3" id="KW-1003">Cell membrane</keyword>
<evidence type="ECO:0000256" key="3">
    <source>
        <dbReference type="ARBA" id="ARBA00022475"/>
    </source>
</evidence>
<feature type="transmembrane region" description="Helical" evidence="8">
    <location>
        <begin position="342"/>
        <end position="368"/>
    </location>
</feature>
<keyword evidence="4 8" id="KW-0812">Transmembrane</keyword>
<feature type="transmembrane region" description="Helical" evidence="8">
    <location>
        <begin position="157"/>
        <end position="178"/>
    </location>
</feature>
<evidence type="ECO:0000256" key="4">
    <source>
        <dbReference type="ARBA" id="ARBA00022692"/>
    </source>
</evidence>
<dbReference type="PRINTS" id="PR00173">
    <property type="entry name" value="EDTRNSPORT"/>
</dbReference>
<evidence type="ECO:0000313" key="9">
    <source>
        <dbReference type="EMBL" id="GAA4697070.1"/>
    </source>
</evidence>
<organism evidence="9 10">
    <name type="scientific">Kocuria gwangalliensis</name>
    <dbReference type="NCBI Taxonomy" id="501592"/>
    <lineage>
        <taxon>Bacteria</taxon>
        <taxon>Bacillati</taxon>
        <taxon>Actinomycetota</taxon>
        <taxon>Actinomycetes</taxon>
        <taxon>Micrococcales</taxon>
        <taxon>Micrococcaceae</taxon>
        <taxon>Kocuria</taxon>
    </lineage>
</organism>
<protein>
    <submittedName>
        <fullName evidence="9">Dicarboxylate/amino acid:cation symporter</fullName>
    </submittedName>
</protein>
<evidence type="ECO:0000256" key="1">
    <source>
        <dbReference type="ARBA" id="ARBA00004651"/>
    </source>
</evidence>
<evidence type="ECO:0000256" key="5">
    <source>
        <dbReference type="ARBA" id="ARBA00022989"/>
    </source>
</evidence>
<keyword evidence="10" id="KW-1185">Reference proteome</keyword>